<organism evidence="1 2">
    <name type="scientific">Hexamita inflata</name>
    <dbReference type="NCBI Taxonomy" id="28002"/>
    <lineage>
        <taxon>Eukaryota</taxon>
        <taxon>Metamonada</taxon>
        <taxon>Diplomonadida</taxon>
        <taxon>Hexamitidae</taxon>
        <taxon>Hexamitinae</taxon>
        <taxon>Hexamita</taxon>
    </lineage>
</organism>
<dbReference type="Proteomes" id="UP001642409">
    <property type="component" value="Unassembled WGS sequence"/>
</dbReference>
<comment type="caution">
    <text evidence="1">The sequence shown here is derived from an EMBL/GenBank/DDBJ whole genome shotgun (WGS) entry which is preliminary data.</text>
</comment>
<dbReference type="EMBL" id="CAXDID020000830">
    <property type="protein sequence ID" value="CAL6114807.1"/>
    <property type="molecule type" value="Genomic_DNA"/>
</dbReference>
<accession>A0ABP1MSH9</accession>
<gene>
    <name evidence="1" type="ORF">HINF_LOCUS78310</name>
</gene>
<name>A0ABP1MSH9_9EUKA</name>
<protein>
    <recommendedName>
        <fullName evidence="3">SANT domain-containing protein</fullName>
    </recommendedName>
</protein>
<evidence type="ECO:0000313" key="2">
    <source>
        <dbReference type="Proteomes" id="UP001642409"/>
    </source>
</evidence>
<sequence>MVSQYDYLQNISYIGATLEQVDKHINKIWPQTSHVFQRACTWHLRTRFLSLNYQSYTYVILNQNIQIMKGTQTSQVSLTQMQYQTQYINLDAVHQIFKNNGSVKLSTVQTENIKLKNKQVITCRRKFIHSFPLPVMWKDQFNQSLRKYLQIDHHVHSESDTQTYLNLSQVKSKHGMWNKVAILCGATEKQVHDYYHNTWSKQFCDSYEEYKDQFNEQLLNLMQSNMRKSDVLNQLIEHRYSQRNTRHSKQILHDKTEAITIHNQIER</sequence>
<keyword evidence="2" id="KW-1185">Reference proteome</keyword>
<evidence type="ECO:0000313" key="1">
    <source>
        <dbReference type="EMBL" id="CAL6114807.1"/>
    </source>
</evidence>
<reference evidence="1 2" key="1">
    <citation type="submission" date="2024-07" db="EMBL/GenBank/DDBJ databases">
        <authorList>
            <person name="Akdeniz Z."/>
        </authorList>
    </citation>
    <scope>NUCLEOTIDE SEQUENCE [LARGE SCALE GENOMIC DNA]</scope>
</reference>
<evidence type="ECO:0008006" key="3">
    <source>
        <dbReference type="Google" id="ProtNLM"/>
    </source>
</evidence>
<proteinExistence type="predicted"/>